<evidence type="ECO:0000313" key="3">
    <source>
        <dbReference type="EMBL" id="RTJ95234.1"/>
    </source>
</evidence>
<organism evidence="3 4">
    <name type="scientific">Campylobacter jejuni</name>
    <dbReference type="NCBI Taxonomy" id="197"/>
    <lineage>
        <taxon>Bacteria</taxon>
        <taxon>Pseudomonadati</taxon>
        <taxon>Campylobacterota</taxon>
        <taxon>Epsilonproteobacteria</taxon>
        <taxon>Campylobacterales</taxon>
        <taxon>Campylobacteraceae</taxon>
        <taxon>Campylobacter</taxon>
    </lineage>
</organism>
<accession>A0A1E7NIV0</accession>
<evidence type="ECO:0000313" key="2">
    <source>
        <dbReference type="EMBL" id="OEV49694.1"/>
    </source>
</evidence>
<reference evidence="3 4" key="2">
    <citation type="journal article" date="2019" name="Appl. Environ. Microbiol.">
        <title>Population genetics and characterization of Campylobacter jejuni isolates in western jackdaws and game birds in Finland.</title>
        <authorList>
            <person name="Kovanen S."/>
            <person name="Rossi M."/>
            <person name="Pohja-Mykra M."/>
            <person name="Nieminen T."/>
            <person name="Raunio-Saarnisto M."/>
            <person name="Sauvala M."/>
            <person name="Fredriksson-Ahomaa M."/>
            <person name="Hanninen M.L."/>
            <person name="Kivisto R."/>
        </authorList>
    </citation>
    <scope>NUCLEOTIDE SEQUENCE [LARGE SCALE GENOMIC DNA]</scope>
    <source>
        <strain evidence="3 4">CB296</strain>
    </source>
</reference>
<dbReference type="EMBL" id="PRCK01000005">
    <property type="protein sequence ID" value="RTJ95234.1"/>
    <property type="molecule type" value="Genomic_DNA"/>
</dbReference>
<dbReference type="RefSeq" id="WP_070240053.1">
    <property type="nucleotide sequence ID" value="NZ_CAKJUK010000020.1"/>
</dbReference>
<sequence length="70" mass="8227">MLNILHANSNHRFHKCMPKEVHQIYDTLKLMEQEEDKQKVEAEAKKEEQSNSTNTDKADNKKINFLDISV</sequence>
<proteinExistence type="predicted"/>
<feature type="region of interest" description="Disordered" evidence="1">
    <location>
        <begin position="35"/>
        <end position="70"/>
    </location>
</feature>
<gene>
    <name evidence="2" type="ORF">AJY60_01365</name>
    <name evidence="3" type="ORF">C3H42_06835</name>
</gene>
<protein>
    <submittedName>
        <fullName evidence="3">Uncharacterized protein</fullName>
    </submittedName>
</protein>
<comment type="caution">
    <text evidence="3">The sequence shown here is derived from an EMBL/GenBank/DDBJ whole genome shotgun (WGS) entry which is preliminary data.</text>
</comment>
<dbReference type="AlphaFoldDB" id="A0A1E7NIV0"/>
<dbReference type="Proteomes" id="UP000865560">
    <property type="component" value="Unassembled WGS sequence"/>
</dbReference>
<reference evidence="2 5" key="1">
    <citation type="submission" date="2016-09" db="EMBL/GenBank/DDBJ databases">
        <title>Campylobacter from American crows.</title>
        <authorList>
            <person name="Weis A.M."/>
            <person name="Weimer B.C."/>
            <person name="Townsend A.K."/>
            <person name="Taff C."/>
        </authorList>
    </citation>
    <scope>NUCLEOTIDE SEQUENCE [LARGE SCALE GENOMIC DNA]</scope>
    <source>
        <strain evidence="2 5">BCW_3791</strain>
    </source>
</reference>
<evidence type="ECO:0000313" key="4">
    <source>
        <dbReference type="Proteomes" id="UP000287237"/>
    </source>
</evidence>
<feature type="compositionally biased region" description="Basic and acidic residues" evidence="1">
    <location>
        <begin position="35"/>
        <end position="49"/>
    </location>
</feature>
<dbReference type="Proteomes" id="UP000287237">
    <property type="component" value="Unassembled WGS sequence"/>
</dbReference>
<evidence type="ECO:0000313" key="5">
    <source>
        <dbReference type="Proteomes" id="UP000865560"/>
    </source>
</evidence>
<name>A0A1E7NIV0_CAMJU</name>
<evidence type="ECO:0000256" key="1">
    <source>
        <dbReference type="SAM" id="MobiDB-lite"/>
    </source>
</evidence>
<dbReference type="EMBL" id="MJVJ01000045">
    <property type="protein sequence ID" value="OEV49694.1"/>
    <property type="molecule type" value="Genomic_DNA"/>
</dbReference>